<dbReference type="AlphaFoldDB" id="A0A3S5B189"/>
<comment type="caution">
    <text evidence="1">The sequence shown here is derived from an EMBL/GenBank/DDBJ whole genome shotgun (WGS) entry which is preliminary data.</text>
</comment>
<reference evidence="1" key="1">
    <citation type="submission" date="2018-11" db="EMBL/GenBank/DDBJ databases">
        <authorList>
            <consortium name="Pathogen Informatics"/>
        </authorList>
    </citation>
    <scope>NUCLEOTIDE SEQUENCE</scope>
</reference>
<accession>A0A3S5B189</accession>
<proteinExistence type="predicted"/>
<keyword evidence="2" id="KW-1185">Reference proteome</keyword>
<organism evidence="1 2">
    <name type="scientific">Protopolystoma xenopodis</name>
    <dbReference type="NCBI Taxonomy" id="117903"/>
    <lineage>
        <taxon>Eukaryota</taxon>
        <taxon>Metazoa</taxon>
        <taxon>Spiralia</taxon>
        <taxon>Lophotrochozoa</taxon>
        <taxon>Platyhelminthes</taxon>
        <taxon>Monogenea</taxon>
        <taxon>Polyopisthocotylea</taxon>
        <taxon>Polystomatidea</taxon>
        <taxon>Polystomatidae</taxon>
        <taxon>Protopolystoma</taxon>
    </lineage>
</organism>
<name>A0A3S5B189_9PLAT</name>
<dbReference type="EMBL" id="CAAALY010246349">
    <property type="protein sequence ID" value="VEL33764.1"/>
    <property type="molecule type" value="Genomic_DNA"/>
</dbReference>
<gene>
    <name evidence="1" type="ORF">PXEA_LOCUS27204</name>
</gene>
<dbReference type="Proteomes" id="UP000784294">
    <property type="component" value="Unassembled WGS sequence"/>
</dbReference>
<sequence>MAHGMTILEPFHHVSLGRKLSASLDPLARMSKSESNVIYAFHLCIQIAFQMRQRYKETHDASIGACCDQLHLEHDRLRVDLRKRIAQTVSRLSSLSEPLDTKEYRLPRNPPTDKLFSTIQESLNAMPSQVSNVFAASGLVTPERKKLSLVELE</sequence>
<protein>
    <submittedName>
        <fullName evidence="1">Uncharacterized protein</fullName>
    </submittedName>
</protein>
<evidence type="ECO:0000313" key="2">
    <source>
        <dbReference type="Proteomes" id="UP000784294"/>
    </source>
</evidence>
<evidence type="ECO:0000313" key="1">
    <source>
        <dbReference type="EMBL" id="VEL33764.1"/>
    </source>
</evidence>